<gene>
    <name evidence="2" type="ORF">TPAB3V08_LOCUS10709</name>
</gene>
<organism evidence="2 3">
    <name type="scientific">Timema podura</name>
    <name type="common">Walking stick</name>
    <dbReference type="NCBI Taxonomy" id="61482"/>
    <lineage>
        <taxon>Eukaryota</taxon>
        <taxon>Metazoa</taxon>
        <taxon>Ecdysozoa</taxon>
        <taxon>Arthropoda</taxon>
        <taxon>Hexapoda</taxon>
        <taxon>Insecta</taxon>
        <taxon>Pterygota</taxon>
        <taxon>Neoptera</taxon>
        <taxon>Polyneoptera</taxon>
        <taxon>Phasmatodea</taxon>
        <taxon>Timematodea</taxon>
        <taxon>Timematoidea</taxon>
        <taxon>Timematidae</taxon>
        <taxon>Timema</taxon>
    </lineage>
</organism>
<dbReference type="EMBL" id="CAJPIN010028765">
    <property type="protein sequence ID" value="CAG2063762.1"/>
    <property type="molecule type" value="Genomic_DNA"/>
</dbReference>
<dbReference type="Pfam" id="PF14698">
    <property type="entry name" value="ASL_C2"/>
    <property type="match status" value="1"/>
</dbReference>
<sequence>MLATDVAYYLVRKGVGFREAHGLAGKVVSLAEQLGVLMSELALEQLKSISDKFTEDVSNVWDYESSVEQYQTTGGTSRASVLKQVCQLVQWLQTKTS</sequence>
<keyword evidence="3" id="KW-1185">Reference proteome</keyword>
<evidence type="ECO:0000259" key="1">
    <source>
        <dbReference type="Pfam" id="PF14698"/>
    </source>
</evidence>
<evidence type="ECO:0000313" key="2">
    <source>
        <dbReference type="EMBL" id="CAG2063762.1"/>
    </source>
</evidence>
<dbReference type="InterPro" id="IPR008948">
    <property type="entry name" value="L-Aspartase-like"/>
</dbReference>
<accession>A0ABN7P9P8</accession>
<dbReference type="SUPFAM" id="SSF48557">
    <property type="entry name" value="L-aspartase-like"/>
    <property type="match status" value="1"/>
</dbReference>
<dbReference type="Gene3D" id="1.10.40.30">
    <property type="entry name" value="Fumarase/aspartase (C-terminal domain)"/>
    <property type="match status" value="1"/>
</dbReference>
<evidence type="ECO:0000313" key="3">
    <source>
        <dbReference type="Proteomes" id="UP001153148"/>
    </source>
</evidence>
<reference evidence="2" key="1">
    <citation type="submission" date="2021-03" db="EMBL/GenBank/DDBJ databases">
        <authorList>
            <person name="Tran Van P."/>
        </authorList>
    </citation>
    <scope>NUCLEOTIDE SEQUENCE</scope>
</reference>
<dbReference type="InterPro" id="IPR009049">
    <property type="entry name" value="Argininosuccinate_lyase"/>
</dbReference>
<comment type="caution">
    <text evidence="2">The sequence shown here is derived from an EMBL/GenBank/DDBJ whole genome shotgun (WGS) entry which is preliminary data.</text>
</comment>
<proteinExistence type="predicted"/>
<name>A0ABN7P9P8_TIMPD</name>
<dbReference type="PANTHER" id="PTHR43814:SF1">
    <property type="entry name" value="ARGININOSUCCINATE LYASE"/>
    <property type="match status" value="1"/>
</dbReference>
<dbReference type="Proteomes" id="UP001153148">
    <property type="component" value="Unassembled WGS sequence"/>
</dbReference>
<dbReference type="PANTHER" id="PTHR43814">
    <property type="entry name" value="ARGININOSUCCINATE LYASE"/>
    <property type="match status" value="1"/>
</dbReference>
<feature type="domain" description="Argininosuccinate lyase C-terminal" evidence="1">
    <location>
        <begin position="1"/>
        <end position="68"/>
    </location>
</feature>
<protein>
    <recommendedName>
        <fullName evidence="1">Argininosuccinate lyase C-terminal domain-containing protein</fullName>
    </recommendedName>
</protein>
<dbReference type="InterPro" id="IPR029419">
    <property type="entry name" value="Arg_succ_lyase_C"/>
</dbReference>